<evidence type="ECO:0000256" key="1">
    <source>
        <dbReference type="SAM" id="MobiDB-lite"/>
    </source>
</evidence>
<evidence type="ECO:0000313" key="2">
    <source>
        <dbReference type="EMBL" id="KAG4424721.1"/>
    </source>
</evidence>
<name>A0A8H7WGX9_9HELO</name>
<dbReference type="AlphaFoldDB" id="A0A8H7WGX9"/>
<keyword evidence="3" id="KW-1185">Reference proteome</keyword>
<proteinExistence type="predicted"/>
<sequence length="248" mass="27608">MVCENVRNLKAARRRGRPLRSDHRPDNKKASSHQPPALNTHSKRLKYSIILSGQALERGLSMADGVRSLNPYALETTTKTIQDLRQHIARIKSIQKIAFSALHNPNASQRARDADVRQKHNISGRFLRLTFNSEQRAKSGLSLLLGDERTTGTVQMFGDNVEVQLCVCEVDPRNGNEKCLCSATKLQADLVQLESAFEGLAVENSDTVMKEGARDEGIEPEKKLDGIVEAMEKWGRPSGSEETDCQML</sequence>
<dbReference type="EMBL" id="JAFJYH010000017">
    <property type="protein sequence ID" value="KAG4424721.1"/>
    <property type="molecule type" value="Genomic_DNA"/>
</dbReference>
<comment type="caution">
    <text evidence="2">The sequence shown here is derived from an EMBL/GenBank/DDBJ whole genome shotgun (WGS) entry which is preliminary data.</text>
</comment>
<dbReference type="Proteomes" id="UP000664132">
    <property type="component" value="Unassembled WGS sequence"/>
</dbReference>
<gene>
    <name evidence="2" type="ORF">IFR04_002069</name>
</gene>
<evidence type="ECO:0000313" key="3">
    <source>
        <dbReference type="Proteomes" id="UP000664132"/>
    </source>
</evidence>
<dbReference type="OrthoDB" id="3596562at2759"/>
<accession>A0A8H7WGX9</accession>
<protein>
    <submittedName>
        <fullName evidence="2">Uncharacterized protein</fullName>
    </submittedName>
</protein>
<organism evidence="2 3">
    <name type="scientific">Cadophora malorum</name>
    <dbReference type="NCBI Taxonomy" id="108018"/>
    <lineage>
        <taxon>Eukaryota</taxon>
        <taxon>Fungi</taxon>
        <taxon>Dikarya</taxon>
        <taxon>Ascomycota</taxon>
        <taxon>Pezizomycotina</taxon>
        <taxon>Leotiomycetes</taxon>
        <taxon>Helotiales</taxon>
        <taxon>Ploettnerulaceae</taxon>
        <taxon>Cadophora</taxon>
    </lineage>
</organism>
<feature type="compositionally biased region" description="Basic and acidic residues" evidence="1">
    <location>
        <begin position="19"/>
        <end position="29"/>
    </location>
</feature>
<reference evidence="2" key="1">
    <citation type="submission" date="2021-02" db="EMBL/GenBank/DDBJ databases">
        <title>Genome sequence Cadophora malorum strain M34.</title>
        <authorList>
            <person name="Stefanovic E."/>
            <person name="Vu D."/>
            <person name="Scully C."/>
            <person name="Dijksterhuis J."/>
            <person name="Roader J."/>
            <person name="Houbraken J."/>
        </authorList>
    </citation>
    <scope>NUCLEOTIDE SEQUENCE</scope>
    <source>
        <strain evidence="2">M34</strain>
    </source>
</reference>
<feature type="region of interest" description="Disordered" evidence="1">
    <location>
        <begin position="1"/>
        <end position="41"/>
    </location>
</feature>